<evidence type="ECO:0000256" key="8">
    <source>
        <dbReference type="SAM" id="MobiDB-lite"/>
    </source>
</evidence>
<evidence type="ECO:0000256" key="4">
    <source>
        <dbReference type="ARBA" id="ARBA00023043"/>
    </source>
</evidence>
<dbReference type="AlphaFoldDB" id="C1ECI8"/>
<comment type="subcellular location">
    <subcellularLocation>
        <location evidence="1">Endoplasmic reticulum membrane</location>
    </subcellularLocation>
</comment>
<feature type="compositionally biased region" description="Low complexity" evidence="8">
    <location>
        <begin position="184"/>
        <end position="194"/>
    </location>
</feature>
<evidence type="ECO:0000256" key="5">
    <source>
        <dbReference type="ARBA" id="ARBA00023136"/>
    </source>
</evidence>
<dbReference type="InterPro" id="IPR055285">
    <property type="entry name" value="ANKRD13_C"/>
</dbReference>
<protein>
    <recommendedName>
        <fullName evidence="9">Ankyrin repeat domain-containing protein</fullName>
    </recommendedName>
</protein>
<dbReference type="RefSeq" id="XP_002504653.1">
    <property type="nucleotide sequence ID" value="XM_002504607.1"/>
</dbReference>
<keyword evidence="6" id="KW-0143">Chaperone</keyword>
<feature type="region of interest" description="Disordered" evidence="8">
    <location>
        <begin position="184"/>
        <end position="248"/>
    </location>
</feature>
<comment type="function">
    <text evidence="7">Acts as a molecular chaperone for G protein-coupled receptors, regulating their biogenesis and exit from the ER.</text>
</comment>
<feature type="compositionally biased region" description="Pro residues" evidence="8">
    <location>
        <begin position="642"/>
        <end position="653"/>
    </location>
</feature>
<proteinExistence type="predicted"/>
<accession>C1ECI8</accession>
<dbReference type="SUPFAM" id="SSF48403">
    <property type="entry name" value="Ankyrin repeat"/>
    <property type="match status" value="1"/>
</dbReference>
<keyword evidence="4" id="KW-0040">ANK repeat</keyword>
<sequence length="779" mass="84507">MASSDDSDSDGFDSCSETFDDARSGAPDPSSAGRGGNVDDGDDDEAGSEGFDTPDEFEDARSVLSDVSAAPLDTCAAAGTPPASDDLAAADDERASSRGSASGTTRANGRARPPGKVDPPYRVYDPWATAIRDSDRARTTTTTTTEAMTEAPAGGRRLSRDGSFEWRHHREYSPLPTVESAKSLLLSGGDSGSSVDNPTSPDKAIDRGGGDAASVSSAPGSRLGAIGGRPRHRAAGGRGPDNPRSAALRADPASASYPLHAAAYYGDVDALRRALHDAKAADKASGIDGEHPDSALATLDPCGNTALHVAVARRSRSALLTLLEDEFDFPLDARSSAGWTPLQEAVHMGSRTMCRQLFVKTMDRGKRQFDRKKPKLLATLASLPDFRMKIHWEFGSMVFGPIIRAYAPQDTYEITKRGTQLRIDGTLKGMEDPDENGGGILPRWRRGRFSLVFEGKAGDSRLLFLDHEKRECVDVGNEPEETAEEERDRIDNEVDVMMEEGPTKRKYRADDVNFKPVKAWLGGNKKEKVGEWNTEVYEASGKMAKRKVTRNGAYKVNGTFSEYLASFKEGAADIIVDRRVNNLDEAESDESDDANDAKTREQNDDEGGIDDKGAGVGKPPDPSPERPTTAGPGSTRQRPKRPPAPPPPAPPPLTAKQKWKMERARKKKEGKDEKPRRVTARCWLADEFPMTVDDLLPILDVMSHANKHLNKANRLIQYWRKDHGASFPVKVLVPIAMTVYVVMRFKDFARLPATDDGLSGLPPGHFDIPAGFGTIQTYG</sequence>
<keyword evidence="2" id="KW-0677">Repeat</keyword>
<dbReference type="OMA" id="MCRPRID"/>
<dbReference type="Pfam" id="PF12796">
    <property type="entry name" value="Ank_2"/>
    <property type="match status" value="1"/>
</dbReference>
<dbReference type="eggNOG" id="KOG0522">
    <property type="taxonomic scope" value="Eukaryota"/>
</dbReference>
<feature type="compositionally biased region" description="Acidic residues" evidence="8">
    <location>
        <begin position="39"/>
        <end position="58"/>
    </location>
</feature>
<evidence type="ECO:0000256" key="3">
    <source>
        <dbReference type="ARBA" id="ARBA00022824"/>
    </source>
</evidence>
<feature type="region of interest" description="Disordered" evidence="8">
    <location>
        <begin position="1"/>
        <end position="162"/>
    </location>
</feature>
<keyword evidence="5" id="KW-0472">Membrane</keyword>
<evidence type="ECO:0000313" key="10">
    <source>
        <dbReference type="EMBL" id="ACO65911.1"/>
    </source>
</evidence>
<dbReference type="Proteomes" id="UP000002009">
    <property type="component" value="Chromosome 9"/>
</dbReference>
<feature type="compositionally biased region" description="Low complexity" evidence="8">
    <location>
        <begin position="139"/>
        <end position="153"/>
    </location>
</feature>
<keyword evidence="11" id="KW-1185">Reference proteome</keyword>
<reference evidence="10 11" key="1">
    <citation type="journal article" date="2009" name="Science">
        <title>Green evolution and dynamic adaptations revealed by genomes of the marine picoeukaryotes Micromonas.</title>
        <authorList>
            <person name="Worden A.Z."/>
            <person name="Lee J.H."/>
            <person name="Mock T."/>
            <person name="Rouze P."/>
            <person name="Simmons M.P."/>
            <person name="Aerts A.L."/>
            <person name="Allen A.E."/>
            <person name="Cuvelier M.L."/>
            <person name="Derelle E."/>
            <person name="Everett M.V."/>
            <person name="Foulon E."/>
            <person name="Grimwood J."/>
            <person name="Gundlach H."/>
            <person name="Henrissat B."/>
            <person name="Napoli C."/>
            <person name="McDonald S.M."/>
            <person name="Parker M.S."/>
            <person name="Rombauts S."/>
            <person name="Salamov A."/>
            <person name="Von Dassow P."/>
            <person name="Badger J.H."/>
            <person name="Coutinho P.M."/>
            <person name="Demir E."/>
            <person name="Dubchak I."/>
            <person name="Gentemann C."/>
            <person name="Eikrem W."/>
            <person name="Gready J.E."/>
            <person name="John U."/>
            <person name="Lanier W."/>
            <person name="Lindquist E.A."/>
            <person name="Lucas S."/>
            <person name="Mayer K.F."/>
            <person name="Moreau H."/>
            <person name="Not F."/>
            <person name="Otillar R."/>
            <person name="Panaud O."/>
            <person name="Pangilinan J."/>
            <person name="Paulsen I."/>
            <person name="Piegu B."/>
            <person name="Poliakov A."/>
            <person name="Robbens S."/>
            <person name="Schmutz J."/>
            <person name="Toulza E."/>
            <person name="Wyss T."/>
            <person name="Zelensky A."/>
            <person name="Zhou K."/>
            <person name="Armbrust E.V."/>
            <person name="Bhattacharya D."/>
            <person name="Goodenough U.W."/>
            <person name="Van de Peer Y."/>
            <person name="Grigoriev I.V."/>
        </authorList>
    </citation>
    <scope>NUCLEOTIDE SEQUENCE [LARGE SCALE GENOMIC DNA]</scope>
    <source>
        <strain evidence="11">RCC299 / NOUM17</strain>
    </source>
</reference>
<dbReference type="InterPro" id="IPR036770">
    <property type="entry name" value="Ankyrin_rpt-contain_sf"/>
</dbReference>
<feature type="region of interest" description="Disordered" evidence="8">
    <location>
        <begin position="584"/>
        <end position="676"/>
    </location>
</feature>
<dbReference type="FunCoup" id="C1ECI8">
    <property type="interactions" value="1404"/>
</dbReference>
<dbReference type="OrthoDB" id="1585644at2759"/>
<evidence type="ECO:0000259" key="9">
    <source>
        <dbReference type="Pfam" id="PF11904"/>
    </source>
</evidence>
<feature type="compositionally biased region" description="Acidic residues" evidence="8">
    <location>
        <begin position="584"/>
        <end position="594"/>
    </location>
</feature>
<dbReference type="Pfam" id="PF11904">
    <property type="entry name" value="ANKRD13_C"/>
    <property type="match status" value="1"/>
</dbReference>
<evidence type="ECO:0000256" key="7">
    <source>
        <dbReference type="ARBA" id="ARBA00037107"/>
    </source>
</evidence>
<evidence type="ECO:0000256" key="6">
    <source>
        <dbReference type="ARBA" id="ARBA00023186"/>
    </source>
</evidence>
<evidence type="ECO:0000313" key="11">
    <source>
        <dbReference type="Proteomes" id="UP000002009"/>
    </source>
</evidence>
<dbReference type="InParanoid" id="C1ECI8"/>
<dbReference type="KEGG" id="mis:MICPUN_61433"/>
<dbReference type="PANTHER" id="PTHR12447:SF25">
    <property type="entry name" value="ANKYRIN REPEAT DOMAIN-CONTAINING PROTEIN 13C"/>
    <property type="match status" value="1"/>
</dbReference>
<dbReference type="GeneID" id="8246197"/>
<keyword evidence="3" id="KW-0256">Endoplasmic reticulum</keyword>
<dbReference type="InterPro" id="IPR021832">
    <property type="entry name" value="ANKRD13"/>
</dbReference>
<dbReference type="Gene3D" id="1.25.40.20">
    <property type="entry name" value="Ankyrin repeat-containing domain"/>
    <property type="match status" value="1"/>
</dbReference>
<gene>
    <name evidence="10" type="ORF">MICPUN_61433</name>
</gene>
<dbReference type="PANTHER" id="PTHR12447">
    <property type="entry name" value="ANKYRIN REPEAT DOMAIN-CONTAINING PROTEIN 13"/>
    <property type="match status" value="1"/>
</dbReference>
<evidence type="ECO:0000256" key="2">
    <source>
        <dbReference type="ARBA" id="ARBA00022737"/>
    </source>
</evidence>
<dbReference type="EMBL" id="CP001329">
    <property type="protein sequence ID" value="ACO65911.1"/>
    <property type="molecule type" value="Genomic_DNA"/>
</dbReference>
<dbReference type="InterPro" id="IPR002110">
    <property type="entry name" value="Ankyrin_rpt"/>
</dbReference>
<feature type="compositionally biased region" description="Acidic residues" evidence="8">
    <location>
        <begin position="1"/>
        <end position="11"/>
    </location>
</feature>
<name>C1ECI8_MICCC</name>
<dbReference type="GO" id="GO:0005789">
    <property type="term" value="C:endoplasmic reticulum membrane"/>
    <property type="evidence" value="ECO:0007669"/>
    <property type="project" value="UniProtKB-SubCell"/>
</dbReference>
<evidence type="ECO:0000256" key="1">
    <source>
        <dbReference type="ARBA" id="ARBA00004586"/>
    </source>
</evidence>
<feature type="compositionally biased region" description="Low complexity" evidence="8">
    <location>
        <begin position="97"/>
        <end position="107"/>
    </location>
</feature>
<feature type="domain" description="Ankyrin repeat" evidence="9">
    <location>
        <begin position="422"/>
        <end position="752"/>
    </location>
</feature>
<organism evidence="10 11">
    <name type="scientific">Micromonas commoda (strain RCC299 / NOUM17 / CCMP2709)</name>
    <name type="common">Picoplanktonic green alga</name>
    <dbReference type="NCBI Taxonomy" id="296587"/>
    <lineage>
        <taxon>Eukaryota</taxon>
        <taxon>Viridiplantae</taxon>
        <taxon>Chlorophyta</taxon>
        <taxon>Mamiellophyceae</taxon>
        <taxon>Mamiellales</taxon>
        <taxon>Mamiellaceae</taxon>
        <taxon>Micromonas</taxon>
    </lineage>
</organism>